<dbReference type="EMBL" id="BGZK01000011">
    <property type="protein sequence ID" value="GBP03674.1"/>
    <property type="molecule type" value="Genomic_DNA"/>
</dbReference>
<organism evidence="1 2">
    <name type="scientific">Eumeta variegata</name>
    <name type="common">Bagworm moth</name>
    <name type="synonym">Eumeta japonica</name>
    <dbReference type="NCBI Taxonomy" id="151549"/>
    <lineage>
        <taxon>Eukaryota</taxon>
        <taxon>Metazoa</taxon>
        <taxon>Ecdysozoa</taxon>
        <taxon>Arthropoda</taxon>
        <taxon>Hexapoda</taxon>
        <taxon>Insecta</taxon>
        <taxon>Pterygota</taxon>
        <taxon>Neoptera</taxon>
        <taxon>Endopterygota</taxon>
        <taxon>Lepidoptera</taxon>
        <taxon>Glossata</taxon>
        <taxon>Ditrysia</taxon>
        <taxon>Tineoidea</taxon>
        <taxon>Psychidae</taxon>
        <taxon>Oiketicinae</taxon>
        <taxon>Eumeta</taxon>
    </lineage>
</organism>
<sequence>MGLRALRSGDEAANRTQHSVVHSTLDVLHALEECHIFIRQRADLEEEIDVMGRRRNLPEIVESSVKEYSIGRPLLNIGLPIDSHHVRSWATFNQQWLLDLQQIFSTPSGRLSHAADLPSDYQIYYRKIINERISAN</sequence>
<gene>
    <name evidence="1" type="ORF">EVAR_2421_1</name>
</gene>
<evidence type="ECO:0000313" key="2">
    <source>
        <dbReference type="Proteomes" id="UP000299102"/>
    </source>
</evidence>
<proteinExistence type="predicted"/>
<keyword evidence="2" id="KW-1185">Reference proteome</keyword>
<name>A0A4C1SNX9_EUMVA</name>
<dbReference type="Proteomes" id="UP000299102">
    <property type="component" value="Unassembled WGS sequence"/>
</dbReference>
<evidence type="ECO:0000313" key="1">
    <source>
        <dbReference type="EMBL" id="GBP03674.1"/>
    </source>
</evidence>
<protein>
    <submittedName>
        <fullName evidence="1">Uncharacterized protein</fullName>
    </submittedName>
</protein>
<comment type="caution">
    <text evidence="1">The sequence shown here is derived from an EMBL/GenBank/DDBJ whole genome shotgun (WGS) entry which is preliminary data.</text>
</comment>
<dbReference type="AlphaFoldDB" id="A0A4C1SNX9"/>
<reference evidence="1 2" key="1">
    <citation type="journal article" date="2019" name="Commun. Biol.">
        <title>The bagworm genome reveals a unique fibroin gene that provides high tensile strength.</title>
        <authorList>
            <person name="Kono N."/>
            <person name="Nakamura H."/>
            <person name="Ohtoshi R."/>
            <person name="Tomita M."/>
            <person name="Numata K."/>
            <person name="Arakawa K."/>
        </authorList>
    </citation>
    <scope>NUCLEOTIDE SEQUENCE [LARGE SCALE GENOMIC DNA]</scope>
</reference>
<accession>A0A4C1SNX9</accession>